<evidence type="ECO:0000256" key="6">
    <source>
        <dbReference type="ARBA" id="ARBA00023102"/>
    </source>
</evidence>
<dbReference type="Gene3D" id="3.20.20.140">
    <property type="entry name" value="Metal-dependent hydrolases"/>
    <property type="match status" value="1"/>
</dbReference>
<proteinExistence type="inferred from homology"/>
<dbReference type="Pfam" id="PF02811">
    <property type="entry name" value="PHP"/>
    <property type="match status" value="1"/>
</dbReference>
<dbReference type="GO" id="GO:0000105">
    <property type="term" value="P:L-histidine biosynthetic process"/>
    <property type="evidence" value="ECO:0007669"/>
    <property type="project" value="UniProtKB-UniRule"/>
</dbReference>
<accession>A0A9W4XFG4</accession>
<evidence type="ECO:0000256" key="4">
    <source>
        <dbReference type="ARBA" id="ARBA00022605"/>
    </source>
</evidence>
<comment type="caution">
    <text evidence="10">The sequence shown here is derived from an EMBL/GenBank/DDBJ whole genome shotgun (WGS) entry which is preliminary data.</text>
</comment>
<evidence type="ECO:0000256" key="3">
    <source>
        <dbReference type="ARBA" id="ARBA00013085"/>
    </source>
</evidence>
<keyword evidence="5 8" id="KW-0378">Hydrolase</keyword>
<name>A0A9W4XFG4_9ASCO</name>
<evidence type="ECO:0000256" key="5">
    <source>
        <dbReference type="ARBA" id="ARBA00022801"/>
    </source>
</evidence>
<evidence type="ECO:0000256" key="7">
    <source>
        <dbReference type="ARBA" id="ARBA00049158"/>
    </source>
</evidence>
<dbReference type="SUPFAM" id="SSF89550">
    <property type="entry name" value="PHP domain-like"/>
    <property type="match status" value="1"/>
</dbReference>
<dbReference type="InterPro" id="IPR004013">
    <property type="entry name" value="PHP_dom"/>
</dbReference>
<evidence type="ECO:0000256" key="2">
    <source>
        <dbReference type="ARBA" id="ARBA00009152"/>
    </source>
</evidence>
<comment type="catalytic activity">
    <reaction evidence="7 8">
        <text>L-histidinol phosphate + H2O = L-histidinol + phosphate</text>
        <dbReference type="Rhea" id="RHEA:14465"/>
        <dbReference type="ChEBI" id="CHEBI:15377"/>
        <dbReference type="ChEBI" id="CHEBI:43474"/>
        <dbReference type="ChEBI" id="CHEBI:57699"/>
        <dbReference type="ChEBI" id="CHEBI:57980"/>
        <dbReference type="EC" id="3.1.3.15"/>
    </reaction>
</comment>
<comment type="pathway">
    <text evidence="1 8">Amino-acid biosynthesis; L-histidine biosynthesis; L-histidine from 5-phospho-alpha-D-ribose 1-diphosphate: step 8/9.</text>
</comment>
<reference evidence="10" key="1">
    <citation type="submission" date="2022-12" db="EMBL/GenBank/DDBJ databases">
        <authorList>
            <person name="Brejova B."/>
        </authorList>
    </citation>
    <scope>NUCLEOTIDE SEQUENCE</scope>
</reference>
<organism evidence="10 11">
    <name type="scientific">Candida verbasci</name>
    <dbReference type="NCBI Taxonomy" id="1227364"/>
    <lineage>
        <taxon>Eukaryota</taxon>
        <taxon>Fungi</taxon>
        <taxon>Dikarya</taxon>
        <taxon>Ascomycota</taxon>
        <taxon>Saccharomycotina</taxon>
        <taxon>Pichiomycetes</taxon>
        <taxon>Debaryomycetaceae</taxon>
        <taxon>Candida/Lodderomyces clade</taxon>
        <taxon>Candida</taxon>
    </lineage>
</organism>
<comment type="similarity">
    <text evidence="2 8">Belongs to the PHP hydrolase family. HisK subfamily.</text>
</comment>
<dbReference type="PANTHER" id="PTHR21039">
    <property type="entry name" value="HISTIDINOL PHOSPHATASE-RELATED"/>
    <property type="match status" value="1"/>
</dbReference>
<dbReference type="PANTHER" id="PTHR21039:SF0">
    <property type="entry name" value="HISTIDINOL-PHOSPHATASE"/>
    <property type="match status" value="1"/>
</dbReference>
<evidence type="ECO:0000259" key="9">
    <source>
        <dbReference type="Pfam" id="PF02811"/>
    </source>
</evidence>
<dbReference type="OrthoDB" id="5957391at2759"/>
<dbReference type="AlphaFoldDB" id="A0A9W4XFG4"/>
<dbReference type="GO" id="GO:0005737">
    <property type="term" value="C:cytoplasm"/>
    <property type="evidence" value="ECO:0007669"/>
    <property type="project" value="TreeGrafter"/>
</dbReference>
<evidence type="ECO:0000313" key="11">
    <source>
        <dbReference type="Proteomes" id="UP001152885"/>
    </source>
</evidence>
<keyword evidence="4 8" id="KW-0028">Amino-acid biosynthesis</keyword>
<dbReference type="NCBIfam" id="TIGR01856">
    <property type="entry name" value="hisJ_fam"/>
    <property type="match status" value="1"/>
</dbReference>
<dbReference type="InterPro" id="IPR016195">
    <property type="entry name" value="Pol/histidinol_Pase-like"/>
</dbReference>
<sequence>MVDTYYQKGFKLVCLTEHMPRLNNRFLYPEEIEKSYTITNLNQDFENYLNHAKELQKKYEGKMRIVIGFEVEAINKEHIQFAKELASKFELMIGSIHFVKEIPIDFDKESWNKARDSLGSQRLLFKEYFKLQQQLIIELKPKVIGHFDLIRLFQDEDVDLKTWPEVGQRLILKAI</sequence>
<dbReference type="EC" id="3.1.3.15" evidence="3 8"/>
<dbReference type="GO" id="GO:0004401">
    <property type="term" value="F:histidinol-phosphatase activity"/>
    <property type="evidence" value="ECO:0007669"/>
    <property type="project" value="UniProtKB-UniRule"/>
</dbReference>
<keyword evidence="11" id="KW-1185">Reference proteome</keyword>
<evidence type="ECO:0000313" key="10">
    <source>
        <dbReference type="EMBL" id="CAI5760445.1"/>
    </source>
</evidence>
<protein>
    <recommendedName>
        <fullName evidence="3 8">Histidinol-phosphatase</fullName>
        <shortName evidence="8">HolPase</shortName>
        <ecNumber evidence="3 8">3.1.3.15</ecNumber>
    </recommendedName>
</protein>
<gene>
    <name evidence="10" type="ORF">CANVERA_P4955</name>
</gene>
<dbReference type="InterPro" id="IPR010140">
    <property type="entry name" value="Histidinol_P_phosphatase_HisJ"/>
</dbReference>
<dbReference type="EMBL" id="CANTUO010000006">
    <property type="protein sequence ID" value="CAI5760445.1"/>
    <property type="molecule type" value="Genomic_DNA"/>
</dbReference>
<evidence type="ECO:0000256" key="1">
    <source>
        <dbReference type="ARBA" id="ARBA00004970"/>
    </source>
</evidence>
<evidence type="ECO:0000256" key="8">
    <source>
        <dbReference type="RuleBase" id="RU366003"/>
    </source>
</evidence>
<feature type="domain" description="PHP" evidence="9">
    <location>
        <begin position="1"/>
        <end position="156"/>
    </location>
</feature>
<dbReference type="Proteomes" id="UP001152885">
    <property type="component" value="Unassembled WGS sequence"/>
</dbReference>
<keyword evidence="6 8" id="KW-0368">Histidine biosynthesis</keyword>